<proteinExistence type="predicted"/>
<dbReference type="Gene3D" id="3.30.420.40">
    <property type="match status" value="2"/>
</dbReference>
<keyword evidence="1" id="KW-0472">Membrane</keyword>
<protein>
    <recommendedName>
        <fullName evidence="4">SHS2 domain-containing protein</fullName>
    </recommendedName>
</protein>
<accession>A0A1F6C2F1</accession>
<evidence type="ECO:0008006" key="4">
    <source>
        <dbReference type="Google" id="ProtNLM"/>
    </source>
</evidence>
<dbReference type="AlphaFoldDB" id="A0A1F6C2F1"/>
<dbReference type="Gene3D" id="3.30.1490.300">
    <property type="match status" value="1"/>
</dbReference>
<dbReference type="Proteomes" id="UP000176633">
    <property type="component" value="Unassembled WGS sequence"/>
</dbReference>
<sequence>MVKKIFSFLQRLSSQPLVGGLEISDSAIRFLQIEGEKTKTASLRLPPGIILDGKINDRQNFLAALKAVHLQLIKSKTNQKIHAVISLPAPVVYSQSFNIPIISQENIKEAAELNLQMISPISLEKAYSDWQVVNPDIGHQKGILGAFTEKVIVDDYDSCIRESGFSPVAFEFPALSLARLIKELGPTIDQDKAYLLVNVSTDGLNFLILRKGELYFNHFLFWRTLQGEKKQIVFADFKNIISQEIQKIINFVSTDFGALLEGVIIMASAMEKEVGEIIKEEFGLKTIPLRLRRYSDFSAVWFVAFGSALRGLIPRRQDILISLSSHNVIEEFYHEQALSFIVLWRNVFFVSLAVLLIAFGGIDVFFTRIQKNAKNQISALITYPQVQEVAKLREEAKFFNESVALVSAIKESVPKWSPFFEKLSELAGNQIVLDRIFIQSLTTPIKIQGRADNKEAIINFKNTLSAQPNFRDIYLPLTSIQPTADRRMSFELSFVLSALPGN</sequence>
<dbReference type="EMBL" id="MFKM01000016">
    <property type="protein sequence ID" value="OGG43359.1"/>
    <property type="molecule type" value="Genomic_DNA"/>
</dbReference>
<evidence type="ECO:0000313" key="3">
    <source>
        <dbReference type="Proteomes" id="UP000176633"/>
    </source>
</evidence>
<dbReference type="Pfam" id="PF11104">
    <property type="entry name" value="PilM_2"/>
    <property type="match status" value="1"/>
</dbReference>
<organism evidence="2 3">
    <name type="scientific">Candidatus Jorgensenbacteria bacterium RIFCSPLOWO2_12_FULL_42_11</name>
    <dbReference type="NCBI Taxonomy" id="1798473"/>
    <lineage>
        <taxon>Bacteria</taxon>
        <taxon>Candidatus Joergenseniibacteriota</taxon>
    </lineage>
</organism>
<dbReference type="InterPro" id="IPR005883">
    <property type="entry name" value="PilM"/>
</dbReference>
<evidence type="ECO:0000313" key="2">
    <source>
        <dbReference type="EMBL" id="OGG43359.1"/>
    </source>
</evidence>
<name>A0A1F6C2F1_9BACT</name>
<feature type="transmembrane region" description="Helical" evidence="1">
    <location>
        <begin position="347"/>
        <end position="366"/>
    </location>
</feature>
<keyword evidence="1" id="KW-0812">Transmembrane</keyword>
<evidence type="ECO:0000256" key="1">
    <source>
        <dbReference type="SAM" id="Phobius"/>
    </source>
</evidence>
<gene>
    <name evidence="2" type="ORF">A3G50_02680</name>
</gene>
<reference evidence="2 3" key="1">
    <citation type="journal article" date="2016" name="Nat. Commun.">
        <title>Thousands of microbial genomes shed light on interconnected biogeochemical processes in an aquifer system.</title>
        <authorList>
            <person name="Anantharaman K."/>
            <person name="Brown C.T."/>
            <person name="Hug L.A."/>
            <person name="Sharon I."/>
            <person name="Castelle C.J."/>
            <person name="Probst A.J."/>
            <person name="Thomas B.C."/>
            <person name="Singh A."/>
            <person name="Wilkins M.J."/>
            <person name="Karaoz U."/>
            <person name="Brodie E.L."/>
            <person name="Williams K.H."/>
            <person name="Hubbard S.S."/>
            <person name="Banfield J.F."/>
        </authorList>
    </citation>
    <scope>NUCLEOTIDE SEQUENCE [LARGE SCALE GENOMIC DNA]</scope>
</reference>
<comment type="caution">
    <text evidence="2">The sequence shown here is derived from an EMBL/GenBank/DDBJ whole genome shotgun (WGS) entry which is preliminary data.</text>
</comment>
<dbReference type="STRING" id="1798473.A3G50_02680"/>
<keyword evidence="1" id="KW-1133">Transmembrane helix</keyword>